<keyword evidence="1" id="KW-0472">Membrane</keyword>
<dbReference type="EMBL" id="CAJVPZ010016314">
    <property type="protein sequence ID" value="CAG8672479.1"/>
    <property type="molecule type" value="Genomic_DNA"/>
</dbReference>
<feature type="signal peptide" evidence="2">
    <location>
        <begin position="1"/>
        <end position="21"/>
    </location>
</feature>
<dbReference type="GO" id="GO:0005737">
    <property type="term" value="C:cytoplasm"/>
    <property type="evidence" value="ECO:0007669"/>
    <property type="project" value="TreeGrafter"/>
</dbReference>
<reference evidence="3" key="1">
    <citation type="submission" date="2021-06" db="EMBL/GenBank/DDBJ databases">
        <authorList>
            <person name="Kallberg Y."/>
            <person name="Tangrot J."/>
            <person name="Rosling A."/>
        </authorList>
    </citation>
    <scope>NUCLEOTIDE SEQUENCE</scope>
    <source>
        <strain evidence="3">IN212</strain>
    </source>
</reference>
<name>A0A9N9HGM7_9GLOM</name>
<dbReference type="GO" id="GO:0004222">
    <property type="term" value="F:metalloendopeptidase activity"/>
    <property type="evidence" value="ECO:0007669"/>
    <property type="project" value="InterPro"/>
</dbReference>
<sequence length="292" mass="33170">MVVASWKLLIGILELLGLSWTGEVENISSNIINKRSFEEHVRHDVDDENNQVFIPVVTFTEFDLKELKELAPLKQLRIICAGVWHNAVLFLLGTLMLSSGILTMFMGYTSWRLVDGFGVSVVSVERDTALSAYLKPSMLITKLDDYDLSESSLDSWNDYLLQNERLDLDPIGFCASRRDATSLDCCDISAEHPYGNAKDNITTCFKRIDENNAHKQLKCLPTIPILVNIDVQRCLRDIDCPSGSSMCVLPYTPKGYPKPLRIFYKDAPWVQENNEQEKLVLYLGELVDVWEI</sequence>
<keyword evidence="1" id="KW-1133">Transmembrane helix</keyword>
<dbReference type="OrthoDB" id="7694678at2759"/>
<dbReference type="GO" id="GO:1905897">
    <property type="term" value="P:regulation of response to endoplasmic reticulum stress"/>
    <property type="evidence" value="ECO:0007669"/>
    <property type="project" value="TreeGrafter"/>
</dbReference>
<protein>
    <submittedName>
        <fullName evidence="3">11647_t:CDS:1</fullName>
    </submittedName>
</protein>
<gene>
    <name evidence="3" type="ORF">RFULGI_LOCUS9283</name>
</gene>
<evidence type="ECO:0000313" key="4">
    <source>
        <dbReference type="Proteomes" id="UP000789396"/>
    </source>
</evidence>
<accession>A0A9N9HGM7</accession>
<evidence type="ECO:0000256" key="2">
    <source>
        <dbReference type="SAM" id="SignalP"/>
    </source>
</evidence>
<dbReference type="InterPro" id="IPR001193">
    <property type="entry name" value="MBTPS2"/>
</dbReference>
<dbReference type="PANTHER" id="PTHR13325:SF3">
    <property type="entry name" value="MEMBRANE-BOUND TRANSCRIPTION FACTOR SITE-2 PROTEASE"/>
    <property type="match status" value="1"/>
</dbReference>
<keyword evidence="2" id="KW-0732">Signal</keyword>
<dbReference type="GO" id="GO:0016020">
    <property type="term" value="C:membrane"/>
    <property type="evidence" value="ECO:0007669"/>
    <property type="project" value="InterPro"/>
</dbReference>
<dbReference type="Proteomes" id="UP000789396">
    <property type="component" value="Unassembled WGS sequence"/>
</dbReference>
<feature type="transmembrane region" description="Helical" evidence="1">
    <location>
        <begin position="83"/>
        <end position="105"/>
    </location>
</feature>
<comment type="caution">
    <text evidence="3">The sequence shown here is derived from an EMBL/GenBank/DDBJ whole genome shotgun (WGS) entry which is preliminary data.</text>
</comment>
<proteinExistence type="predicted"/>
<evidence type="ECO:0000256" key="1">
    <source>
        <dbReference type="SAM" id="Phobius"/>
    </source>
</evidence>
<keyword evidence="1" id="KW-0812">Transmembrane</keyword>
<feature type="non-terminal residue" evidence="3">
    <location>
        <position position="1"/>
    </location>
</feature>
<organism evidence="3 4">
    <name type="scientific">Racocetra fulgida</name>
    <dbReference type="NCBI Taxonomy" id="60492"/>
    <lineage>
        <taxon>Eukaryota</taxon>
        <taxon>Fungi</taxon>
        <taxon>Fungi incertae sedis</taxon>
        <taxon>Mucoromycota</taxon>
        <taxon>Glomeromycotina</taxon>
        <taxon>Glomeromycetes</taxon>
        <taxon>Diversisporales</taxon>
        <taxon>Gigasporaceae</taxon>
        <taxon>Racocetra</taxon>
    </lineage>
</organism>
<dbReference type="PANTHER" id="PTHR13325">
    <property type="entry name" value="PROTEASE M50 MEMBRANE-BOUND TRANSCRIPTION FACTOR SITE 2 PROTEASE"/>
    <property type="match status" value="1"/>
</dbReference>
<keyword evidence="4" id="KW-1185">Reference proteome</keyword>
<feature type="chain" id="PRO_5040235664" evidence="2">
    <location>
        <begin position="22"/>
        <end position="292"/>
    </location>
</feature>
<evidence type="ECO:0000313" key="3">
    <source>
        <dbReference type="EMBL" id="CAG8672479.1"/>
    </source>
</evidence>
<dbReference type="GO" id="GO:0031293">
    <property type="term" value="P:membrane protein intracellular domain proteolysis"/>
    <property type="evidence" value="ECO:0007669"/>
    <property type="project" value="TreeGrafter"/>
</dbReference>
<dbReference type="AlphaFoldDB" id="A0A9N9HGM7"/>